<keyword evidence="4" id="KW-1185">Reference proteome</keyword>
<dbReference type="SUPFAM" id="SSF53067">
    <property type="entry name" value="Actin-like ATPase domain"/>
    <property type="match status" value="1"/>
</dbReference>
<dbReference type="InterPro" id="IPR003836">
    <property type="entry name" value="Glucokinase"/>
</dbReference>
<dbReference type="RefSeq" id="WP_316968816.1">
    <property type="nucleotide sequence ID" value="NZ_JARFPL010000014.1"/>
</dbReference>
<gene>
    <name evidence="3" type="ORF">P0O24_05880</name>
</gene>
<evidence type="ECO:0000313" key="4">
    <source>
        <dbReference type="Proteomes" id="UP001215956"/>
    </source>
</evidence>
<dbReference type="EMBL" id="JARFPL010000014">
    <property type="protein sequence ID" value="MDF0593110.1"/>
    <property type="molecule type" value="Genomic_DNA"/>
</dbReference>
<sequence length="353" mass="38717">MIIRSYAEEAKLEGYDLFVLGGDIGGTHTNLAVAGMRDEKTAVLFSTHFESQKLGSLVPAIKETLEYADEKFGIGIERGCAGVAGAVSGCRRSKPTNLSWEVDAWEIERETGIKDFYIINDFQIIAYGIESLSEEDLLLAKAGSGGWGETRSIIGAGTGLGKAILAFDGKNYSPLSSEGGHGDLTIHDRFDLELAAEIRAGRGTPVSYEEVISGRGIERIYRYLKDRSTEGSSDPRYASEIEGAEEKAALISKYKEKDETSRETFKVFAKYYGRCAKNFVLDSMSTGGLYIAGGIAAKNREMFTSPEFQTEFLKANRQRQILEKTPIYVILNYDVSLYGACNAAARGIRTCQK</sequence>
<comment type="caution">
    <text evidence="3">The sequence shown here is derived from an EMBL/GenBank/DDBJ whole genome shotgun (WGS) entry which is preliminary data.</text>
</comment>
<reference evidence="3 4" key="1">
    <citation type="submission" date="2023-03" db="EMBL/GenBank/DDBJ databases">
        <title>Whole genome sequencing of Methanotrichaceae archaeon M04Ac.</title>
        <authorList>
            <person name="Khomyakova M.A."/>
            <person name="Merkel A.Y."/>
            <person name="Slobodkin A.I."/>
        </authorList>
    </citation>
    <scope>NUCLEOTIDE SEQUENCE [LARGE SCALE GENOMIC DNA]</scope>
    <source>
        <strain evidence="3 4">M04Ac</strain>
    </source>
</reference>
<accession>A0ABT5XEM4</accession>
<evidence type="ECO:0000313" key="3">
    <source>
        <dbReference type="EMBL" id="MDF0593110.1"/>
    </source>
</evidence>
<organism evidence="3 4">
    <name type="scientific">Candidatus Methanocrinis alkalitolerans</name>
    <dbReference type="NCBI Taxonomy" id="3033395"/>
    <lineage>
        <taxon>Archaea</taxon>
        <taxon>Methanobacteriati</taxon>
        <taxon>Methanobacteriota</taxon>
        <taxon>Stenosarchaea group</taxon>
        <taxon>Methanomicrobia</taxon>
        <taxon>Methanotrichales</taxon>
        <taxon>Methanotrichaceae</taxon>
        <taxon>Methanocrinis</taxon>
    </lineage>
</organism>
<dbReference type="InterPro" id="IPR043129">
    <property type="entry name" value="ATPase_NBD"/>
</dbReference>
<dbReference type="Gene3D" id="3.30.420.40">
    <property type="match status" value="1"/>
</dbReference>
<dbReference type="PANTHER" id="PTHR47363:SF1">
    <property type="entry name" value="GLUCOKINASE"/>
    <property type="match status" value="1"/>
</dbReference>
<dbReference type="Pfam" id="PF02685">
    <property type="entry name" value="Glucokinase"/>
    <property type="match status" value="1"/>
</dbReference>
<dbReference type="Proteomes" id="UP001215956">
    <property type="component" value="Unassembled WGS sequence"/>
</dbReference>
<evidence type="ECO:0000256" key="2">
    <source>
        <dbReference type="ARBA" id="ARBA00022777"/>
    </source>
</evidence>
<keyword evidence="2" id="KW-0418">Kinase</keyword>
<protein>
    <submittedName>
        <fullName evidence="3">Glucokinase</fullName>
    </submittedName>
</protein>
<keyword evidence="1" id="KW-0808">Transferase</keyword>
<dbReference type="Gene3D" id="3.40.367.20">
    <property type="match status" value="1"/>
</dbReference>
<proteinExistence type="predicted"/>
<dbReference type="PANTHER" id="PTHR47363">
    <property type="entry name" value="GLUCOKINASE"/>
    <property type="match status" value="1"/>
</dbReference>
<dbReference type="CDD" id="cd24008">
    <property type="entry name" value="ASKHA_NBD_GLK"/>
    <property type="match status" value="1"/>
</dbReference>
<name>A0ABT5XEM4_9EURY</name>
<evidence type="ECO:0000256" key="1">
    <source>
        <dbReference type="ARBA" id="ARBA00022679"/>
    </source>
</evidence>